<protein>
    <recommendedName>
        <fullName evidence="13">ABC transport system permease protein</fullName>
    </recommendedName>
</protein>
<evidence type="ECO:0000256" key="4">
    <source>
        <dbReference type="ARBA" id="ARBA00022989"/>
    </source>
</evidence>
<evidence type="ECO:0000259" key="10">
    <source>
        <dbReference type="Pfam" id="PF12704"/>
    </source>
</evidence>
<gene>
    <name evidence="11" type="ORF">GCM10023205_21070</name>
</gene>
<evidence type="ECO:0000313" key="12">
    <source>
        <dbReference type="Proteomes" id="UP001500466"/>
    </source>
</evidence>
<organism evidence="11 12">
    <name type="scientific">Yinghuangia aomiensis</name>
    <dbReference type="NCBI Taxonomy" id="676205"/>
    <lineage>
        <taxon>Bacteria</taxon>
        <taxon>Bacillati</taxon>
        <taxon>Actinomycetota</taxon>
        <taxon>Actinomycetes</taxon>
        <taxon>Kitasatosporales</taxon>
        <taxon>Streptomycetaceae</taxon>
        <taxon>Yinghuangia</taxon>
    </lineage>
</organism>
<feature type="transmembrane region" description="Helical" evidence="8">
    <location>
        <begin position="720"/>
        <end position="746"/>
    </location>
</feature>
<feature type="domain" description="MacB-like periplasmic core" evidence="10">
    <location>
        <begin position="25"/>
        <end position="222"/>
    </location>
</feature>
<comment type="similarity">
    <text evidence="6">Belongs to the ABC-4 integral membrane protein family.</text>
</comment>
<evidence type="ECO:0000256" key="6">
    <source>
        <dbReference type="ARBA" id="ARBA00038076"/>
    </source>
</evidence>
<feature type="domain" description="MacB-like periplasmic core" evidence="10">
    <location>
        <begin position="424"/>
        <end position="648"/>
    </location>
</feature>
<reference evidence="12" key="1">
    <citation type="journal article" date="2019" name="Int. J. Syst. Evol. Microbiol.">
        <title>The Global Catalogue of Microorganisms (GCM) 10K type strain sequencing project: providing services to taxonomists for standard genome sequencing and annotation.</title>
        <authorList>
            <consortium name="The Broad Institute Genomics Platform"/>
            <consortium name="The Broad Institute Genome Sequencing Center for Infectious Disease"/>
            <person name="Wu L."/>
            <person name="Ma J."/>
        </authorList>
    </citation>
    <scope>NUCLEOTIDE SEQUENCE [LARGE SCALE GENOMIC DNA]</scope>
    <source>
        <strain evidence="12">JCM 17986</strain>
    </source>
</reference>
<name>A0ABP9H0G4_9ACTN</name>
<dbReference type="InterPro" id="IPR050250">
    <property type="entry name" value="Macrolide_Exporter_MacB"/>
</dbReference>
<feature type="region of interest" description="Disordered" evidence="7">
    <location>
        <begin position="472"/>
        <end position="501"/>
    </location>
</feature>
<keyword evidence="5 8" id="KW-0472">Membrane</keyword>
<evidence type="ECO:0000259" key="9">
    <source>
        <dbReference type="Pfam" id="PF02687"/>
    </source>
</evidence>
<evidence type="ECO:0000313" key="11">
    <source>
        <dbReference type="EMBL" id="GAA4958263.1"/>
    </source>
</evidence>
<comment type="caution">
    <text evidence="11">The sequence shown here is derived from an EMBL/GenBank/DDBJ whole genome shotgun (WGS) entry which is preliminary data.</text>
</comment>
<proteinExistence type="inferred from homology"/>
<feature type="domain" description="ABC3 transporter permease C-terminal" evidence="9">
    <location>
        <begin position="679"/>
        <end position="798"/>
    </location>
</feature>
<dbReference type="PANTHER" id="PTHR30572">
    <property type="entry name" value="MEMBRANE COMPONENT OF TRANSPORTER-RELATED"/>
    <property type="match status" value="1"/>
</dbReference>
<keyword evidence="4 8" id="KW-1133">Transmembrane helix</keyword>
<feature type="transmembrane region" description="Helical" evidence="8">
    <location>
        <begin position="347"/>
        <end position="372"/>
    </location>
</feature>
<feature type="compositionally biased region" description="Low complexity" evidence="7">
    <location>
        <begin position="473"/>
        <end position="491"/>
    </location>
</feature>
<feature type="transmembrane region" description="Helical" evidence="8">
    <location>
        <begin position="21"/>
        <end position="45"/>
    </location>
</feature>
<evidence type="ECO:0000256" key="1">
    <source>
        <dbReference type="ARBA" id="ARBA00004651"/>
    </source>
</evidence>
<dbReference type="PANTHER" id="PTHR30572:SF4">
    <property type="entry name" value="ABC TRANSPORTER PERMEASE YTRF"/>
    <property type="match status" value="1"/>
</dbReference>
<dbReference type="Pfam" id="PF02687">
    <property type="entry name" value="FtsX"/>
    <property type="match status" value="2"/>
</dbReference>
<dbReference type="RefSeq" id="WP_345675093.1">
    <property type="nucleotide sequence ID" value="NZ_BAABHS010000006.1"/>
</dbReference>
<feature type="transmembrane region" description="Helical" evidence="8">
    <location>
        <begin position="672"/>
        <end position="699"/>
    </location>
</feature>
<accession>A0ABP9H0G4</accession>
<evidence type="ECO:0000256" key="8">
    <source>
        <dbReference type="SAM" id="Phobius"/>
    </source>
</evidence>
<sequence>MKAALHAAWAAVTRRRLQTAVTAAVALLATMTAVLALGLLVASFGPFDRAFSAQRGAHATVGIDPAKATPEQILAATGNPRITAVGGPYPETSAEPTVDGSVRRGAPPISVVGRDAPDGSVDRITLQSGRWVRAPGEVVLSRAFARTATPRSGDGIAVGGVITLNGRDFTVVGIAASITGTADAWVRSGEVASLAGPDRAPTYQVLYRFAHADDAEAIRAGMADVRATLPADAVLGSSSWFEARRQSAETAALVVPFVTAFAVLGLVMAVLIVANVVSGAVVAGYRGIGILKTLGFTPGQVTAVYVLQVLLPAVAGVAVGMVAGHLLATPLLADTAESYALPQAAGVPLWVDVAVPLGVAAIVCATALASAVRAGRVPAIRAIAMGRAPRTGRGFRAHRLLARAPLPRAVGLGLAGPFARPARSAMTLAALLLGTAAVTFAYGLGTTLTRAEHGLARTGSAQVEVGLAVRQTAAESSAPPGQAPPGSTAPGLGEAGAPSTAPHVKADPAAVAAALRADPRTDRITAFSREQVRVPGRSDPIEAVGYDTDSAWIGYPLVAGRWFSGPGEAVVPTPLLRDAALGIGDSLTLEVQGRRTTLRIVGEAFSSDSDQVLTDRSTLAALSAEPHVDGYEVRVKSGTDVAAYTESVGAAAAFADVLVMPRDDDSSTIDVMLGLIATLTLFLAAVAGLGVLNTVVLDTRERAQAMGVLKCLGMTPRQTTVMVLTSVAGLAVVGGLAGLPLGAVLHHTVAPAIAGTAQLRLPDAMLAVYSLPMYVLLAAAGLVPAALGAAIPAVRAARARASGVRTE</sequence>
<feature type="transmembrane region" description="Helical" evidence="8">
    <location>
        <begin position="766"/>
        <end position="791"/>
    </location>
</feature>
<evidence type="ECO:0000256" key="5">
    <source>
        <dbReference type="ARBA" id="ARBA00023136"/>
    </source>
</evidence>
<keyword evidence="2" id="KW-1003">Cell membrane</keyword>
<dbReference type="InterPro" id="IPR025857">
    <property type="entry name" value="MacB_PCD"/>
</dbReference>
<dbReference type="Proteomes" id="UP001500466">
    <property type="component" value="Unassembled WGS sequence"/>
</dbReference>
<dbReference type="InterPro" id="IPR003838">
    <property type="entry name" value="ABC3_permease_C"/>
</dbReference>
<feature type="transmembrane region" description="Helical" evidence="8">
    <location>
        <begin position="425"/>
        <end position="445"/>
    </location>
</feature>
<comment type="subcellular location">
    <subcellularLocation>
        <location evidence="1">Cell membrane</location>
        <topology evidence="1">Multi-pass membrane protein</topology>
    </subcellularLocation>
</comment>
<keyword evidence="12" id="KW-1185">Reference proteome</keyword>
<dbReference type="Pfam" id="PF12704">
    <property type="entry name" value="MacB_PCD"/>
    <property type="match status" value="2"/>
</dbReference>
<evidence type="ECO:0000256" key="2">
    <source>
        <dbReference type="ARBA" id="ARBA00022475"/>
    </source>
</evidence>
<feature type="transmembrane region" description="Helical" evidence="8">
    <location>
        <begin position="253"/>
        <end position="283"/>
    </location>
</feature>
<evidence type="ECO:0000256" key="3">
    <source>
        <dbReference type="ARBA" id="ARBA00022692"/>
    </source>
</evidence>
<keyword evidence="3 8" id="KW-0812">Transmembrane</keyword>
<feature type="domain" description="ABC3 transporter permease C-terminal" evidence="9">
    <location>
        <begin position="260"/>
        <end position="375"/>
    </location>
</feature>
<feature type="region of interest" description="Disordered" evidence="7">
    <location>
        <begin position="92"/>
        <end position="114"/>
    </location>
</feature>
<feature type="transmembrane region" description="Helical" evidence="8">
    <location>
        <begin position="304"/>
        <end position="327"/>
    </location>
</feature>
<evidence type="ECO:0000256" key="7">
    <source>
        <dbReference type="SAM" id="MobiDB-lite"/>
    </source>
</evidence>
<dbReference type="EMBL" id="BAABHS010000006">
    <property type="protein sequence ID" value="GAA4958263.1"/>
    <property type="molecule type" value="Genomic_DNA"/>
</dbReference>
<evidence type="ECO:0008006" key="13">
    <source>
        <dbReference type="Google" id="ProtNLM"/>
    </source>
</evidence>